<keyword evidence="2" id="KW-1185">Reference proteome</keyword>
<evidence type="ECO:0000313" key="2">
    <source>
        <dbReference type="Proteomes" id="UP000326532"/>
    </source>
</evidence>
<proteinExistence type="predicted"/>
<sequence>MIKYNSDTEYLSSDNPSRYQFISTNKAKPYGPQLSGCPQGTYLTYPWDCMEIHSSCLRCTRVSTSSSIIDQRT</sequence>
<dbReference type="VEuPathDB" id="FungiDB:BDV34DRAFT_204742"/>
<protein>
    <submittedName>
        <fullName evidence="1">Uncharacterized protein</fullName>
    </submittedName>
</protein>
<reference evidence="1 2" key="1">
    <citation type="submission" date="2019-04" db="EMBL/GenBank/DDBJ databases">
        <title>Fungal friends and foes A comparative genomics study of 23 Aspergillus species from section Flavi.</title>
        <authorList>
            <consortium name="DOE Joint Genome Institute"/>
            <person name="Kjaerbolling I."/>
            <person name="Vesth T.C."/>
            <person name="Frisvad J.C."/>
            <person name="Nybo J.L."/>
            <person name="Theobald S."/>
            <person name="Kildgaard S."/>
            <person name="Petersen T.I."/>
            <person name="Kuo A."/>
            <person name="Sato A."/>
            <person name="Lyhne E.K."/>
            <person name="Kogle M.E."/>
            <person name="Wiebenga A."/>
            <person name="Kun R.S."/>
            <person name="Lubbers R.J."/>
            <person name="Makela M.R."/>
            <person name="Barry K."/>
            <person name="Chovatia M."/>
            <person name="Clum A."/>
            <person name="Daum C."/>
            <person name="Haridas S."/>
            <person name="He G."/>
            <person name="LaButti K."/>
            <person name="Lipzen A."/>
            <person name="Mondo S."/>
            <person name="Pangilinan J."/>
            <person name="Riley R."/>
            <person name="Salamov A."/>
            <person name="Simmons B.A."/>
            <person name="Magnuson J.K."/>
            <person name="Henrissat B."/>
            <person name="Mortensen U.H."/>
            <person name="Larsen T.O."/>
            <person name="De vries R.P."/>
            <person name="Grigoriev I.V."/>
            <person name="Machida M."/>
            <person name="Baker S.E."/>
            <person name="Andersen M.R."/>
        </authorList>
    </citation>
    <scope>NUCLEOTIDE SEQUENCE [LARGE SCALE GENOMIC DNA]</scope>
    <source>
        <strain evidence="1 2">CBS 117618</strain>
    </source>
</reference>
<gene>
    <name evidence="1" type="ORF">BDV34DRAFT_204742</name>
</gene>
<dbReference type="EMBL" id="ML735043">
    <property type="protein sequence ID" value="KAB8200450.1"/>
    <property type="molecule type" value="Genomic_DNA"/>
</dbReference>
<name>A0A5N6D8R3_ASPPA</name>
<accession>A0A5N6D8R3</accession>
<dbReference type="Proteomes" id="UP000326532">
    <property type="component" value="Unassembled WGS sequence"/>
</dbReference>
<dbReference type="AlphaFoldDB" id="A0A5N6D8R3"/>
<organism evidence="1 2">
    <name type="scientific">Aspergillus parasiticus</name>
    <dbReference type="NCBI Taxonomy" id="5067"/>
    <lineage>
        <taxon>Eukaryota</taxon>
        <taxon>Fungi</taxon>
        <taxon>Dikarya</taxon>
        <taxon>Ascomycota</taxon>
        <taxon>Pezizomycotina</taxon>
        <taxon>Eurotiomycetes</taxon>
        <taxon>Eurotiomycetidae</taxon>
        <taxon>Eurotiales</taxon>
        <taxon>Aspergillaceae</taxon>
        <taxon>Aspergillus</taxon>
        <taxon>Aspergillus subgen. Circumdati</taxon>
    </lineage>
</organism>
<evidence type="ECO:0000313" key="1">
    <source>
        <dbReference type="EMBL" id="KAB8200450.1"/>
    </source>
</evidence>